<feature type="domain" description="PAC" evidence="10">
    <location>
        <begin position="868"/>
        <end position="920"/>
    </location>
</feature>
<dbReference type="EC" id="2.7.13.3" evidence="2"/>
<accession>A0A6M5YG44</accession>
<keyword evidence="4" id="KW-0808">Transferase</keyword>
<dbReference type="InterPro" id="IPR001789">
    <property type="entry name" value="Sig_transdc_resp-reg_receiver"/>
</dbReference>
<dbReference type="SMART" id="SM00388">
    <property type="entry name" value="HisKA"/>
    <property type="match status" value="1"/>
</dbReference>
<dbReference type="CDD" id="cd00130">
    <property type="entry name" value="PAS"/>
    <property type="match status" value="5"/>
</dbReference>
<gene>
    <name evidence="11" type="ORF">FTUN_0456</name>
</gene>
<dbReference type="InterPro" id="IPR052162">
    <property type="entry name" value="Sensor_kinase/Photoreceptor"/>
</dbReference>
<dbReference type="SUPFAM" id="SSF55874">
    <property type="entry name" value="ATPase domain of HSP90 chaperone/DNA topoisomerase II/histidine kinase"/>
    <property type="match status" value="1"/>
</dbReference>
<dbReference type="PANTHER" id="PTHR43304">
    <property type="entry name" value="PHYTOCHROME-LIKE PROTEIN CPH1"/>
    <property type="match status" value="1"/>
</dbReference>
<dbReference type="CDD" id="cd00082">
    <property type="entry name" value="HisKA"/>
    <property type="match status" value="1"/>
</dbReference>
<dbReference type="InterPro" id="IPR058245">
    <property type="entry name" value="NreC/VraR/RcsB-like_REC"/>
</dbReference>
<dbReference type="InterPro" id="IPR005467">
    <property type="entry name" value="His_kinase_dom"/>
</dbReference>
<evidence type="ECO:0000256" key="6">
    <source>
        <dbReference type="PROSITE-ProRule" id="PRU00169"/>
    </source>
</evidence>
<dbReference type="SUPFAM" id="SSF55785">
    <property type="entry name" value="PYP-like sensor domain (PAS domain)"/>
    <property type="match status" value="6"/>
</dbReference>
<dbReference type="GO" id="GO:0000155">
    <property type="term" value="F:phosphorelay sensor kinase activity"/>
    <property type="evidence" value="ECO:0007669"/>
    <property type="project" value="InterPro"/>
</dbReference>
<reference evidence="12" key="1">
    <citation type="submission" date="2020-05" db="EMBL/GenBank/DDBJ databases">
        <title>Frigoriglobus tundricola gen. nov., sp. nov., a psychrotolerant cellulolytic planctomycete of the family Gemmataceae with two divergent copies of 16S rRNA gene.</title>
        <authorList>
            <person name="Kulichevskaya I.S."/>
            <person name="Ivanova A.A."/>
            <person name="Naumoff D.G."/>
            <person name="Beletsky A.V."/>
            <person name="Rijpstra W.I.C."/>
            <person name="Sinninghe Damste J.S."/>
            <person name="Mardanov A.V."/>
            <person name="Ravin N.V."/>
            <person name="Dedysh S.N."/>
        </authorList>
    </citation>
    <scope>NUCLEOTIDE SEQUENCE [LARGE SCALE GENOMIC DNA]</scope>
    <source>
        <strain evidence="12">PL17</strain>
    </source>
</reference>
<feature type="domain" description="Response regulatory" evidence="8">
    <location>
        <begin position="1173"/>
        <end position="1289"/>
    </location>
</feature>
<dbReference type="InterPro" id="IPR013655">
    <property type="entry name" value="PAS_fold_3"/>
</dbReference>
<dbReference type="Gene3D" id="2.10.70.100">
    <property type="match status" value="2"/>
</dbReference>
<dbReference type="Gene3D" id="1.10.287.130">
    <property type="match status" value="1"/>
</dbReference>
<dbReference type="Pfam" id="PF02518">
    <property type="entry name" value="HATPase_c"/>
    <property type="match status" value="1"/>
</dbReference>
<evidence type="ECO:0000256" key="4">
    <source>
        <dbReference type="ARBA" id="ARBA00022679"/>
    </source>
</evidence>
<feature type="domain" description="Response regulatory" evidence="8">
    <location>
        <begin position="13"/>
        <end position="134"/>
    </location>
</feature>
<dbReference type="CDD" id="cd17535">
    <property type="entry name" value="REC_NarL-like"/>
    <property type="match status" value="1"/>
</dbReference>
<comment type="catalytic activity">
    <reaction evidence="1">
        <text>ATP + protein L-histidine = ADP + protein N-phospho-L-histidine.</text>
        <dbReference type="EC" id="2.7.13.3"/>
    </reaction>
</comment>
<feature type="domain" description="PAS" evidence="9">
    <location>
        <begin position="154"/>
        <end position="228"/>
    </location>
</feature>
<dbReference type="CDD" id="cd17580">
    <property type="entry name" value="REC_2_DhkD-like"/>
    <property type="match status" value="1"/>
</dbReference>
<dbReference type="InterPro" id="IPR013656">
    <property type="entry name" value="PAS_4"/>
</dbReference>
<dbReference type="InterPro" id="IPR003661">
    <property type="entry name" value="HisK_dim/P_dom"/>
</dbReference>
<dbReference type="EMBL" id="CP053452">
    <property type="protein sequence ID" value="QJW92958.1"/>
    <property type="molecule type" value="Genomic_DNA"/>
</dbReference>
<dbReference type="Proteomes" id="UP000503447">
    <property type="component" value="Chromosome"/>
</dbReference>
<feature type="domain" description="PAC" evidence="10">
    <location>
        <begin position="228"/>
        <end position="281"/>
    </location>
</feature>
<dbReference type="InterPro" id="IPR003594">
    <property type="entry name" value="HATPase_dom"/>
</dbReference>
<dbReference type="SUPFAM" id="SSF52172">
    <property type="entry name" value="CheY-like"/>
    <property type="match status" value="2"/>
</dbReference>
<dbReference type="SMART" id="SM00448">
    <property type="entry name" value="REC"/>
    <property type="match status" value="2"/>
</dbReference>
<dbReference type="PROSITE" id="PS50109">
    <property type="entry name" value="HIS_KIN"/>
    <property type="match status" value="1"/>
</dbReference>
<dbReference type="SUPFAM" id="SSF47384">
    <property type="entry name" value="Homodimeric domain of signal transducing histidine kinase"/>
    <property type="match status" value="1"/>
</dbReference>
<feature type="modified residue" description="4-aspartylphosphate" evidence="6">
    <location>
        <position position="67"/>
    </location>
</feature>
<evidence type="ECO:0000259" key="7">
    <source>
        <dbReference type="PROSITE" id="PS50109"/>
    </source>
</evidence>
<dbReference type="InterPro" id="IPR036890">
    <property type="entry name" value="HATPase_C_sf"/>
</dbReference>
<evidence type="ECO:0000259" key="9">
    <source>
        <dbReference type="PROSITE" id="PS50112"/>
    </source>
</evidence>
<dbReference type="PANTHER" id="PTHR43304:SF1">
    <property type="entry name" value="PAC DOMAIN-CONTAINING PROTEIN"/>
    <property type="match status" value="1"/>
</dbReference>
<evidence type="ECO:0000313" key="12">
    <source>
        <dbReference type="Proteomes" id="UP000503447"/>
    </source>
</evidence>
<dbReference type="Gene3D" id="3.30.565.10">
    <property type="entry name" value="Histidine kinase-like ATPase, C-terminal domain"/>
    <property type="match status" value="1"/>
</dbReference>
<dbReference type="SMART" id="SM00091">
    <property type="entry name" value="PAS"/>
    <property type="match status" value="6"/>
</dbReference>
<feature type="domain" description="PAC" evidence="10">
    <location>
        <begin position="742"/>
        <end position="793"/>
    </location>
</feature>
<dbReference type="InterPro" id="IPR011006">
    <property type="entry name" value="CheY-like_superfamily"/>
</dbReference>
<evidence type="ECO:0000256" key="2">
    <source>
        <dbReference type="ARBA" id="ARBA00012438"/>
    </source>
</evidence>
<keyword evidence="3 6" id="KW-0597">Phosphoprotein</keyword>
<dbReference type="PROSITE" id="PS50112">
    <property type="entry name" value="PAS"/>
    <property type="match status" value="2"/>
</dbReference>
<feature type="modified residue" description="4-aspartylphosphate" evidence="6">
    <location>
        <position position="1222"/>
    </location>
</feature>
<proteinExistence type="predicted"/>
<evidence type="ECO:0000259" key="8">
    <source>
        <dbReference type="PROSITE" id="PS50110"/>
    </source>
</evidence>
<dbReference type="KEGG" id="ftj:FTUN_0456"/>
<dbReference type="InterPro" id="IPR000700">
    <property type="entry name" value="PAS-assoc_C"/>
</dbReference>
<feature type="domain" description="PAC" evidence="10">
    <location>
        <begin position="357"/>
        <end position="409"/>
    </location>
</feature>
<dbReference type="PROSITE" id="PS50110">
    <property type="entry name" value="RESPONSE_REGULATORY"/>
    <property type="match status" value="2"/>
</dbReference>
<dbReference type="Pfam" id="PF00512">
    <property type="entry name" value="HisKA"/>
    <property type="match status" value="1"/>
</dbReference>
<dbReference type="NCBIfam" id="TIGR00229">
    <property type="entry name" value="sensory_box"/>
    <property type="match status" value="5"/>
</dbReference>
<evidence type="ECO:0000256" key="5">
    <source>
        <dbReference type="ARBA" id="ARBA00022777"/>
    </source>
</evidence>
<dbReference type="Gene3D" id="3.30.450.20">
    <property type="entry name" value="PAS domain"/>
    <property type="match status" value="6"/>
</dbReference>
<dbReference type="Pfam" id="PF00072">
    <property type="entry name" value="Response_reg"/>
    <property type="match status" value="2"/>
</dbReference>
<sequence>MMTAPVLAAPVWRVVVVDDSPDDRAEVRRLLLTGSDRRYRWTEAETGAEALRAVADSGGPPDCIVLDYNLPDMNAVEVLEALVGPDGLTVCPVVVLTGSVGHEHTRAVLRAGAQDYLGKGWMTAESLVRAVENAAERWAMAHELRASEAALRASEEFRRQSFDQLATFAGVLDLDGTLIEANRALIEAGGLSRADAIGKPFWECAWWAHAPEVQARLRDAIAEARRGRTVQYDVDVMTAGGPMPIEFQLAPLRDATGRVTHLIPSAVDLTARRRAERALRESEQRLKEAQRIARLGSWTWEPPTGRVWWSDAIYELFGLDPATAEPSYEAFLARVHPADRPVAVRRVEAVLAGADGFADDLRLVTPDGRVIWIHSQARATRTADGRLVLVEGTDQDITARKFAEAALKESDERFRLAAAATHAMVYDLDVPARRINSLHGVNHLVGYSESEIEPTLAWWDGRIDPADLPSCHAAFQRLRAAPCEQTLQYRVRHKDGRTLWVEDRVTPICDGTGGLVRLVGTVVDITERKQSEELLRRNHETFYHLVQNNPFGVYVVDADFRLRQVSLGAQKVFRSIFPLLGRDFEEVIRALWPEPFAGDVVARFRHTLATGALYAAPRTIERRRDIGEVEAYDWRIERVTLPDGRYGVVCYFYDLSERQRWEAALVAKERELRALADNSPDVLTRFDRDLRHVFVNAAVERATGRPPAAFLGKTNRALGMPADLCDQWEAALRLVFDQGRPTALEFSFDAHDGPRHFTARLVPEFAPDGSVEFVLSVAHDATDRKRAEAAQRTSEERLARAQRAARVGTWDWDIVTGLATWTDEAWELFGPADRAGPVTYDFWLACLHPDDRAAAAAATAAALAGDAYHDEFRVCRSDGSVLWIESDGAVVRDDDGRAVRLLGTVRNVTDRKRAEEALKTADRRKDEFLAVLAHELRNPLAPIRNGIEVLRLADLPPKVVKTLAMMDRQLGHMINLIDDLLDVSRVRSGKITLRAERVTVREAVEAAVEACRPCIDEKRHALVLELPTVPLVLTADRTRVVQVVANLLTNAAKYSEPGGHIRVTAEWEGDEAVVRVSDTGVGIAPELLPTLWDMFTQVRDTLDKAQGGLGIGLSLVKNLVEMHGGTVSAESAGIGTGSTFVVRLPLATAAADRADEPAGRTNGRAPVAAGGRRILVVDDNVDGAESLAELLQISGHVTRTAHSGPAALTAAAEHRPDLVFLDIGLPGLDGYEVARRLRADPLTAGTVLVALTGWGTEDDRRKTKEAGFDFHLTKPVEGDRVMALLGRLSTGKHGSPPGAADVL</sequence>
<evidence type="ECO:0000259" key="10">
    <source>
        <dbReference type="PROSITE" id="PS50113"/>
    </source>
</evidence>
<dbReference type="Pfam" id="PF08447">
    <property type="entry name" value="PAS_3"/>
    <property type="match status" value="3"/>
</dbReference>
<protein>
    <recommendedName>
        <fullName evidence="2">histidine kinase</fullName>
        <ecNumber evidence="2">2.7.13.3</ecNumber>
    </recommendedName>
</protein>
<feature type="domain" description="PAC" evidence="10">
    <location>
        <begin position="485"/>
        <end position="537"/>
    </location>
</feature>
<name>A0A6M5YG44_9BACT</name>
<dbReference type="SMART" id="SM00387">
    <property type="entry name" value="HATPase_c"/>
    <property type="match status" value="1"/>
</dbReference>
<dbReference type="InterPro" id="IPR036097">
    <property type="entry name" value="HisK_dim/P_sf"/>
</dbReference>
<dbReference type="FunFam" id="3.30.565.10:FF:000006">
    <property type="entry name" value="Sensor histidine kinase WalK"/>
    <property type="match status" value="1"/>
</dbReference>
<organism evidence="11 12">
    <name type="scientific">Frigoriglobus tundricola</name>
    <dbReference type="NCBI Taxonomy" id="2774151"/>
    <lineage>
        <taxon>Bacteria</taxon>
        <taxon>Pseudomonadati</taxon>
        <taxon>Planctomycetota</taxon>
        <taxon>Planctomycetia</taxon>
        <taxon>Gemmatales</taxon>
        <taxon>Gemmataceae</taxon>
        <taxon>Frigoriglobus</taxon>
    </lineage>
</organism>
<feature type="domain" description="PAS" evidence="9">
    <location>
        <begin position="668"/>
        <end position="714"/>
    </location>
</feature>
<dbReference type="PROSITE" id="PS50113">
    <property type="entry name" value="PAC"/>
    <property type="match status" value="5"/>
</dbReference>
<dbReference type="Gene3D" id="3.40.50.2300">
    <property type="match status" value="2"/>
</dbReference>
<dbReference type="Pfam" id="PF08448">
    <property type="entry name" value="PAS_4"/>
    <property type="match status" value="3"/>
</dbReference>
<dbReference type="InterPro" id="IPR035965">
    <property type="entry name" value="PAS-like_dom_sf"/>
</dbReference>
<dbReference type="InterPro" id="IPR001610">
    <property type="entry name" value="PAC"/>
</dbReference>
<dbReference type="PRINTS" id="PR00344">
    <property type="entry name" value="BCTRLSENSOR"/>
</dbReference>
<evidence type="ECO:0000256" key="3">
    <source>
        <dbReference type="ARBA" id="ARBA00022553"/>
    </source>
</evidence>
<dbReference type="RefSeq" id="WP_171469253.1">
    <property type="nucleotide sequence ID" value="NZ_CP053452.2"/>
</dbReference>
<dbReference type="InterPro" id="IPR000014">
    <property type="entry name" value="PAS"/>
</dbReference>
<feature type="domain" description="Histidine kinase" evidence="7">
    <location>
        <begin position="931"/>
        <end position="1148"/>
    </location>
</feature>
<dbReference type="InterPro" id="IPR004358">
    <property type="entry name" value="Sig_transdc_His_kin-like_C"/>
</dbReference>
<keyword evidence="12" id="KW-1185">Reference proteome</keyword>
<evidence type="ECO:0000313" key="11">
    <source>
        <dbReference type="EMBL" id="QJW92958.1"/>
    </source>
</evidence>
<evidence type="ECO:0000256" key="1">
    <source>
        <dbReference type="ARBA" id="ARBA00000085"/>
    </source>
</evidence>
<keyword evidence="5 11" id="KW-0418">Kinase</keyword>
<dbReference type="SMART" id="SM00086">
    <property type="entry name" value="PAC"/>
    <property type="match status" value="5"/>
</dbReference>